<accession>A0A1Y1YPM8</accession>
<evidence type="ECO:0000313" key="3">
    <source>
        <dbReference type="Proteomes" id="UP000193144"/>
    </source>
</evidence>
<gene>
    <name evidence="2" type="ORF">BCR34DRAFT_628086</name>
</gene>
<protein>
    <recommendedName>
        <fullName evidence="1">LYR motif-containing protein Cup1-like N-terminal domain-containing protein</fullName>
    </recommendedName>
</protein>
<dbReference type="Proteomes" id="UP000193144">
    <property type="component" value="Unassembled WGS sequence"/>
</dbReference>
<dbReference type="InterPro" id="IPR046896">
    <property type="entry name" value="Cup1-like_N"/>
</dbReference>
<evidence type="ECO:0000313" key="2">
    <source>
        <dbReference type="EMBL" id="ORX99952.1"/>
    </source>
</evidence>
<dbReference type="EMBL" id="MCFA01000190">
    <property type="protein sequence ID" value="ORX99952.1"/>
    <property type="molecule type" value="Genomic_DNA"/>
</dbReference>
<name>A0A1Y1YPM8_9PLEO</name>
<dbReference type="Pfam" id="PF20263">
    <property type="entry name" value="LYRM2-like"/>
    <property type="match status" value="1"/>
</dbReference>
<reference evidence="2 3" key="1">
    <citation type="submission" date="2016-07" db="EMBL/GenBank/DDBJ databases">
        <title>Pervasive Adenine N6-methylation of Active Genes in Fungi.</title>
        <authorList>
            <consortium name="DOE Joint Genome Institute"/>
            <person name="Mondo S.J."/>
            <person name="Dannebaum R.O."/>
            <person name="Kuo R.C."/>
            <person name="Labutti K."/>
            <person name="Haridas S."/>
            <person name="Kuo A."/>
            <person name="Salamov A."/>
            <person name="Ahrendt S.R."/>
            <person name="Lipzen A."/>
            <person name="Sullivan W."/>
            <person name="Andreopoulos W.B."/>
            <person name="Clum A."/>
            <person name="Lindquist E."/>
            <person name="Daum C."/>
            <person name="Ramamoorthy G.K."/>
            <person name="Gryganskyi A."/>
            <person name="Culley D."/>
            <person name="Magnuson J.K."/>
            <person name="James T.Y."/>
            <person name="O'Malley M.A."/>
            <person name="Stajich J.E."/>
            <person name="Spatafora J.W."/>
            <person name="Visel A."/>
            <person name="Grigoriev I.V."/>
        </authorList>
    </citation>
    <scope>NUCLEOTIDE SEQUENCE [LARGE SCALE GENOMIC DNA]</scope>
    <source>
        <strain evidence="2 3">CBS 115471</strain>
    </source>
</reference>
<dbReference type="CDD" id="cd20273">
    <property type="entry name" value="Complex1_LYR_unchar"/>
    <property type="match status" value="1"/>
</dbReference>
<keyword evidence="3" id="KW-1185">Reference proteome</keyword>
<sequence length="391" mass="45423">MPPPLHSSSANAHRARHLLRALLREATYLPDANARRYFRRYLVGRFRTASINVSAIAHRAARAGRQTRSFGNYLHRIDERNWENRRKARKGLNYLRRANLGEMPCLMRVLLITYGRVGKRKYQLQQEVLEPVPLSKENMADDAEAGPPLQELYYSDQSFLRFFDAPVEKFPSEVTVEISNRYERLKAVIKSQRRQGVSLHRSMKSDKLVMLSKNVWGRTMPVRRARNIVRRWYAHTMELLLPPLPRAEWELLRALATGEKPLEFPARRVPALDRSYEPPTDGARSIGIIEHGIFWNKPSKADKPGGKSRPHAITKKFMQRLYAKIFCLCCKFEYSETRQKWEVQWGTLRDARPNKYLPAPVDNILFSGVNNKGLISRSHDAEKQPIGKVRR</sequence>
<dbReference type="AlphaFoldDB" id="A0A1Y1YPM8"/>
<organism evidence="2 3">
    <name type="scientific">Clohesyomyces aquaticus</name>
    <dbReference type="NCBI Taxonomy" id="1231657"/>
    <lineage>
        <taxon>Eukaryota</taxon>
        <taxon>Fungi</taxon>
        <taxon>Dikarya</taxon>
        <taxon>Ascomycota</taxon>
        <taxon>Pezizomycotina</taxon>
        <taxon>Dothideomycetes</taxon>
        <taxon>Pleosporomycetidae</taxon>
        <taxon>Pleosporales</taxon>
        <taxon>Lindgomycetaceae</taxon>
        <taxon>Clohesyomyces</taxon>
    </lineage>
</organism>
<evidence type="ECO:0000259" key="1">
    <source>
        <dbReference type="Pfam" id="PF20263"/>
    </source>
</evidence>
<feature type="domain" description="LYR motif-containing protein Cup1-like N-terminal" evidence="1">
    <location>
        <begin position="18"/>
        <end position="124"/>
    </location>
</feature>
<comment type="caution">
    <text evidence="2">The sequence shown here is derived from an EMBL/GenBank/DDBJ whole genome shotgun (WGS) entry which is preliminary data.</text>
</comment>
<proteinExistence type="predicted"/>
<dbReference type="OrthoDB" id="5521299at2759"/>